<evidence type="ECO:0000313" key="3">
    <source>
        <dbReference type="Proteomes" id="UP000706124"/>
    </source>
</evidence>
<sequence>MTEQFVNTVDASDVYPSVIPLWRSMRSIDLIEVIVQNLSGWSLAARVTRLVSQQDGVSSSCPTRPDQQGPQGLGRHAAGSMSRCCPHRPVLLHLRFRLDTRAGGEASVSSF</sequence>
<gene>
    <name evidence="2" type="ORF">E4U60_002939</name>
</gene>
<organism evidence="2 3">
    <name type="scientific">Claviceps pazoutovae</name>
    <dbReference type="NCBI Taxonomy" id="1649127"/>
    <lineage>
        <taxon>Eukaryota</taxon>
        <taxon>Fungi</taxon>
        <taxon>Dikarya</taxon>
        <taxon>Ascomycota</taxon>
        <taxon>Pezizomycotina</taxon>
        <taxon>Sordariomycetes</taxon>
        <taxon>Hypocreomycetidae</taxon>
        <taxon>Hypocreales</taxon>
        <taxon>Clavicipitaceae</taxon>
        <taxon>Claviceps</taxon>
    </lineage>
</organism>
<dbReference type="EMBL" id="SRPO01000024">
    <property type="protein sequence ID" value="KAG5947591.1"/>
    <property type="molecule type" value="Genomic_DNA"/>
</dbReference>
<name>A0A9P7SKX5_9HYPO</name>
<evidence type="ECO:0000256" key="1">
    <source>
        <dbReference type="SAM" id="MobiDB-lite"/>
    </source>
</evidence>
<keyword evidence="3" id="KW-1185">Reference proteome</keyword>
<feature type="compositionally biased region" description="Polar residues" evidence="1">
    <location>
        <begin position="55"/>
        <end position="70"/>
    </location>
</feature>
<dbReference type="AlphaFoldDB" id="A0A9P7SKX5"/>
<accession>A0A9P7SKX5</accession>
<reference evidence="2 3" key="1">
    <citation type="journal article" date="2020" name="bioRxiv">
        <title>Whole genome comparisons of ergot fungi reveals the divergence and evolution of species within the genus Claviceps are the result of varying mechanisms driving genome evolution and host range expansion.</title>
        <authorList>
            <person name="Wyka S.A."/>
            <person name="Mondo S.J."/>
            <person name="Liu M."/>
            <person name="Dettman J."/>
            <person name="Nalam V."/>
            <person name="Broders K.D."/>
        </authorList>
    </citation>
    <scope>NUCLEOTIDE SEQUENCE [LARGE SCALE GENOMIC DNA]</scope>
    <source>
        <strain evidence="2 3">CCC 1485</strain>
    </source>
</reference>
<proteinExistence type="predicted"/>
<feature type="region of interest" description="Disordered" evidence="1">
    <location>
        <begin position="55"/>
        <end position="82"/>
    </location>
</feature>
<dbReference type="Proteomes" id="UP000706124">
    <property type="component" value="Unassembled WGS sequence"/>
</dbReference>
<evidence type="ECO:0000313" key="2">
    <source>
        <dbReference type="EMBL" id="KAG5947591.1"/>
    </source>
</evidence>
<protein>
    <submittedName>
        <fullName evidence="2">Uncharacterized protein</fullName>
    </submittedName>
</protein>
<comment type="caution">
    <text evidence="2">The sequence shown here is derived from an EMBL/GenBank/DDBJ whole genome shotgun (WGS) entry which is preliminary data.</text>
</comment>